<gene>
    <name evidence="2" type="ORF">KSB_63520</name>
</gene>
<name>A0ABQ3UYZ4_9CHLR</name>
<sequence>MAHSEEFRRGSGRLFISKKSHLKAAMQDPTEATTNPSPLQESPMGNTGRLEEVSVQRHQEKVEACPG</sequence>
<evidence type="ECO:0000256" key="1">
    <source>
        <dbReference type="SAM" id="MobiDB-lite"/>
    </source>
</evidence>
<comment type="caution">
    <text evidence="2">The sequence shown here is derived from an EMBL/GenBank/DDBJ whole genome shotgun (WGS) entry which is preliminary data.</text>
</comment>
<feature type="region of interest" description="Disordered" evidence="1">
    <location>
        <begin position="1"/>
        <end position="67"/>
    </location>
</feature>
<evidence type="ECO:0000313" key="3">
    <source>
        <dbReference type="Proteomes" id="UP000654345"/>
    </source>
</evidence>
<evidence type="ECO:0000313" key="2">
    <source>
        <dbReference type="EMBL" id="GHO57877.1"/>
    </source>
</evidence>
<dbReference type="Proteomes" id="UP000654345">
    <property type="component" value="Unassembled WGS sequence"/>
</dbReference>
<dbReference type="EMBL" id="BNJG01000002">
    <property type="protein sequence ID" value="GHO57877.1"/>
    <property type="molecule type" value="Genomic_DNA"/>
</dbReference>
<proteinExistence type="predicted"/>
<keyword evidence="3" id="KW-1185">Reference proteome</keyword>
<feature type="compositionally biased region" description="Polar residues" evidence="1">
    <location>
        <begin position="30"/>
        <end position="45"/>
    </location>
</feature>
<feature type="compositionally biased region" description="Basic and acidic residues" evidence="1">
    <location>
        <begin position="49"/>
        <end position="67"/>
    </location>
</feature>
<organism evidence="2 3">
    <name type="scientific">Ktedonobacter robiniae</name>
    <dbReference type="NCBI Taxonomy" id="2778365"/>
    <lineage>
        <taxon>Bacteria</taxon>
        <taxon>Bacillati</taxon>
        <taxon>Chloroflexota</taxon>
        <taxon>Ktedonobacteria</taxon>
        <taxon>Ktedonobacterales</taxon>
        <taxon>Ktedonobacteraceae</taxon>
        <taxon>Ktedonobacter</taxon>
    </lineage>
</organism>
<reference evidence="2 3" key="1">
    <citation type="journal article" date="2021" name="Int. J. Syst. Evol. Microbiol.">
        <title>Reticulibacter mediterranei gen. nov., sp. nov., within the new family Reticulibacteraceae fam. nov., and Ktedonospora formicarum gen. nov., sp. nov., Ktedonobacter robiniae sp. nov., Dictyobacter formicarum sp. nov. and Dictyobacter arantiisoli sp. nov., belonging to the class Ktedonobacteria.</title>
        <authorList>
            <person name="Yabe S."/>
            <person name="Zheng Y."/>
            <person name="Wang C.M."/>
            <person name="Sakai Y."/>
            <person name="Abe K."/>
            <person name="Yokota A."/>
            <person name="Donadio S."/>
            <person name="Cavaletti L."/>
            <person name="Monciardini P."/>
        </authorList>
    </citation>
    <scope>NUCLEOTIDE SEQUENCE [LARGE SCALE GENOMIC DNA]</scope>
    <source>
        <strain evidence="2 3">SOSP1-30</strain>
    </source>
</reference>
<protein>
    <submittedName>
        <fullName evidence="2">Uncharacterized protein</fullName>
    </submittedName>
</protein>
<accession>A0ABQ3UYZ4</accession>